<sequence length="206" mass="24233">MTTQMEFDAVFSLGHNCQVAAQLRRNNLRRTAGPWDWFNFASTREFCKVVRQQFSEFMLRENLDIYGKSVNCYYVRDKRSSCLSFHDFRNDPKEQPLYDYPVFRERLDRRIGRFNRCLNSDRKTLLVRIITQKKDAETIDQVIRETYANPNVTLLFVLLGNREQIVNLPSFSDRVLIKQIPKGATWEGNSDAWKSLLGEFSLTLGE</sequence>
<dbReference type="InterPro" id="IPR014903">
    <property type="entry name" value="DUF1796"/>
</dbReference>
<accession>A0A385TN52</accession>
<organism evidence="1 2">
    <name type="scientific">Paenibacillus lautus</name>
    <name type="common">Bacillus lautus</name>
    <dbReference type="NCBI Taxonomy" id="1401"/>
    <lineage>
        <taxon>Bacteria</taxon>
        <taxon>Bacillati</taxon>
        <taxon>Bacillota</taxon>
        <taxon>Bacilli</taxon>
        <taxon>Bacillales</taxon>
        <taxon>Paenibacillaceae</taxon>
        <taxon>Paenibacillus</taxon>
    </lineage>
</organism>
<gene>
    <name evidence="1" type="ORF">D5F53_18090</name>
</gene>
<protein>
    <submittedName>
        <fullName evidence="1">Peptidase</fullName>
    </submittedName>
</protein>
<dbReference type="KEGG" id="plw:D5F53_18090"/>
<keyword evidence="2" id="KW-1185">Reference proteome</keyword>
<dbReference type="RefSeq" id="WP_119848920.1">
    <property type="nucleotide sequence ID" value="NZ_CP032412.1"/>
</dbReference>
<reference evidence="1 2" key="1">
    <citation type="submission" date="2018-09" db="EMBL/GenBank/DDBJ databases">
        <title>Genome Sequence of Paenibacillus lautus Strain E7593-69, Azo Dye-Degrading Bacteria, Isolated from Commercial Tattoo Inks.</title>
        <authorList>
            <person name="Nho S.W."/>
            <person name="Kim S.-J."/>
            <person name="Kweon O."/>
            <person name="Cerniglia C.E."/>
        </authorList>
    </citation>
    <scope>NUCLEOTIDE SEQUENCE [LARGE SCALE GENOMIC DNA]</scope>
    <source>
        <strain evidence="1 2">E7593-69</strain>
    </source>
</reference>
<proteinExistence type="predicted"/>
<evidence type="ECO:0000313" key="2">
    <source>
        <dbReference type="Proteomes" id="UP000266552"/>
    </source>
</evidence>
<dbReference type="AlphaFoldDB" id="A0A385TN52"/>
<dbReference type="Proteomes" id="UP000266552">
    <property type="component" value="Chromosome"/>
</dbReference>
<evidence type="ECO:0000313" key="1">
    <source>
        <dbReference type="EMBL" id="AYB45073.1"/>
    </source>
</evidence>
<name>A0A385TN52_PAELA</name>
<dbReference type="Pfam" id="PF08795">
    <property type="entry name" value="DUF1796"/>
    <property type="match status" value="1"/>
</dbReference>
<dbReference type="EMBL" id="CP032412">
    <property type="protein sequence ID" value="AYB45073.1"/>
    <property type="molecule type" value="Genomic_DNA"/>
</dbReference>